<dbReference type="OrthoDB" id="522946at2759"/>
<name>A0A5B8MZN4_9CHLO</name>
<sequence>MASSRTVLQVFEQYQKHRVAFVQTVAELATRPQNVDALQQAGVMALLRPLLLDNVPSIQQSAALALGRLANFSDDLAEAVVQNEILPQLVYSLSEQNRFYKKAAAFVLRAVAKHSPALAQAVVDSGALDSLVACLEEFEPGVKEAAAWALGYIAGHNAELAQTVVDAGAIGCLVLCVQEPELSLKRISASALADIAKHSPEQAQAVVDAGAVSYLAPLIVHPDSKLKRQVCACLGQIAKHSVDLAEVVVEAEIFPKIFLCLKDADQFVRKHAATVVREVAKHTPELAQLIVGNGGVGALVEYVSETEGNNRLPGIMALGYIAAFSETLSLAVISSKGLPALQHALESEGEDHLKSASVWSIGQIGRHSPEHAKAVADIGVLSTFMSCQIAPTSSDDLKTKCKRALKAIIAKLTHMQALNTLVQESAGVEHMGVLKVILLQVSKVLPNDPNGRSTFVSSGALAKVLSLPVEEDDEAKESINAISSSYPDEIVKYYSPGYSETLLKKLEVS</sequence>
<dbReference type="SMART" id="SM00185">
    <property type="entry name" value="ARM"/>
    <property type="match status" value="8"/>
</dbReference>
<accession>A0A5B8MZN4</accession>
<dbReference type="InterPro" id="IPR000225">
    <property type="entry name" value="Armadillo"/>
</dbReference>
<proteinExistence type="predicted"/>
<dbReference type="Gene3D" id="1.25.10.10">
    <property type="entry name" value="Leucine-rich Repeat Variant"/>
    <property type="match status" value="2"/>
</dbReference>
<dbReference type="InterPro" id="IPR011989">
    <property type="entry name" value="ARM-like"/>
</dbReference>
<organism evidence="1 2">
    <name type="scientific">Chloropicon primus</name>
    <dbReference type="NCBI Taxonomy" id="1764295"/>
    <lineage>
        <taxon>Eukaryota</taxon>
        <taxon>Viridiplantae</taxon>
        <taxon>Chlorophyta</taxon>
        <taxon>Chloropicophyceae</taxon>
        <taxon>Chloropicales</taxon>
        <taxon>Chloropicaceae</taxon>
        <taxon>Chloropicon</taxon>
    </lineage>
</organism>
<dbReference type="EMBL" id="CP031048">
    <property type="protein sequence ID" value="QDZ24894.1"/>
    <property type="molecule type" value="Genomic_DNA"/>
</dbReference>
<gene>
    <name evidence="1" type="ORF">A3770_15p74120</name>
</gene>
<dbReference type="PANTHER" id="PTHR23314">
    <property type="entry name" value="SPERM-ASSOCIATED ANTIGEN 6 ARMADILLO REPEAT-CONTAINING"/>
    <property type="match status" value="1"/>
</dbReference>
<dbReference type="FunFam" id="1.25.10.10:FF:000196">
    <property type="entry name" value="Sperm associated antigen 6"/>
    <property type="match status" value="1"/>
</dbReference>
<evidence type="ECO:0008006" key="3">
    <source>
        <dbReference type="Google" id="ProtNLM"/>
    </source>
</evidence>
<evidence type="ECO:0000313" key="2">
    <source>
        <dbReference type="Proteomes" id="UP000316726"/>
    </source>
</evidence>
<dbReference type="PANTHER" id="PTHR23314:SF0">
    <property type="entry name" value="SPERM-ASSOCIATED ANTIGEN 6"/>
    <property type="match status" value="1"/>
</dbReference>
<dbReference type="Pfam" id="PF00514">
    <property type="entry name" value="Arm"/>
    <property type="match status" value="2"/>
</dbReference>
<dbReference type="Proteomes" id="UP000316726">
    <property type="component" value="Chromosome 15"/>
</dbReference>
<keyword evidence="2" id="KW-1185">Reference proteome</keyword>
<dbReference type="GO" id="GO:0008017">
    <property type="term" value="F:microtubule binding"/>
    <property type="evidence" value="ECO:0007669"/>
    <property type="project" value="TreeGrafter"/>
</dbReference>
<dbReference type="GO" id="GO:0015630">
    <property type="term" value="C:microtubule cytoskeleton"/>
    <property type="evidence" value="ECO:0007669"/>
    <property type="project" value="TreeGrafter"/>
</dbReference>
<dbReference type="AlphaFoldDB" id="A0A5B8MZN4"/>
<dbReference type="InterPro" id="IPR016024">
    <property type="entry name" value="ARM-type_fold"/>
</dbReference>
<dbReference type="STRING" id="1764295.A0A5B8MZN4"/>
<protein>
    <recommendedName>
        <fullName evidence="3">Sperm-associated antigen 6</fullName>
    </recommendedName>
</protein>
<evidence type="ECO:0000313" key="1">
    <source>
        <dbReference type="EMBL" id="QDZ24894.1"/>
    </source>
</evidence>
<dbReference type="GO" id="GO:0003341">
    <property type="term" value="P:cilium movement"/>
    <property type="evidence" value="ECO:0007669"/>
    <property type="project" value="TreeGrafter"/>
</dbReference>
<dbReference type="SUPFAM" id="SSF48371">
    <property type="entry name" value="ARM repeat"/>
    <property type="match status" value="1"/>
</dbReference>
<reference evidence="1 2" key="1">
    <citation type="submission" date="2018-07" db="EMBL/GenBank/DDBJ databases">
        <title>The complete nuclear genome of the prasinophyte Chloropicon primus (CCMP1205).</title>
        <authorList>
            <person name="Pombert J.-F."/>
            <person name="Otis C."/>
            <person name="Turmel M."/>
            <person name="Lemieux C."/>
        </authorList>
    </citation>
    <scope>NUCLEOTIDE SEQUENCE [LARGE SCALE GENOMIC DNA]</scope>
    <source>
        <strain evidence="1 2">CCMP1205</strain>
    </source>
</reference>